<feature type="compositionally biased region" description="Low complexity" evidence="10">
    <location>
        <begin position="245"/>
        <end position="256"/>
    </location>
</feature>
<dbReference type="FunFam" id="3.30.200.20:FF:000125">
    <property type="entry name" value="Protein STRUBBELIG-RECEPTOR FAMILY 8"/>
    <property type="match status" value="1"/>
</dbReference>
<keyword evidence="5" id="KW-0677">Repeat</keyword>
<evidence type="ECO:0000256" key="7">
    <source>
        <dbReference type="ARBA" id="ARBA00023136"/>
    </source>
</evidence>
<evidence type="ECO:0000256" key="6">
    <source>
        <dbReference type="ARBA" id="ARBA00022989"/>
    </source>
</evidence>
<dbReference type="PANTHER" id="PTHR48007:SF22">
    <property type="entry name" value="PROTEIN STRUBBELIG-RECEPTOR FAMILY 3-LIKE ISOFORM X1"/>
    <property type="match status" value="1"/>
</dbReference>
<dbReference type="AlphaFoldDB" id="A0A8T2QMA4"/>
<feature type="domain" description="Protein kinase" evidence="13">
    <location>
        <begin position="383"/>
        <end position="661"/>
    </location>
</feature>
<dbReference type="Pfam" id="PF07714">
    <property type="entry name" value="PK_Tyr_Ser-Thr"/>
    <property type="match status" value="1"/>
</dbReference>
<dbReference type="GO" id="GO:0016020">
    <property type="term" value="C:membrane"/>
    <property type="evidence" value="ECO:0007669"/>
    <property type="project" value="UniProtKB-SubCell"/>
</dbReference>
<evidence type="ECO:0000256" key="2">
    <source>
        <dbReference type="ARBA" id="ARBA00022614"/>
    </source>
</evidence>
<feature type="binding site" evidence="9">
    <location>
        <position position="412"/>
    </location>
    <ligand>
        <name>ATP</name>
        <dbReference type="ChEBI" id="CHEBI:30616"/>
    </ligand>
</feature>
<protein>
    <recommendedName>
        <fullName evidence="13">Protein kinase domain-containing protein</fullName>
    </recommendedName>
</protein>
<keyword evidence="8" id="KW-0675">Receptor</keyword>
<dbReference type="PANTHER" id="PTHR48007">
    <property type="entry name" value="LEUCINE-RICH REPEAT RECEPTOR-LIKE PROTEIN KINASE PXC1"/>
    <property type="match status" value="1"/>
</dbReference>
<evidence type="ECO:0000256" key="5">
    <source>
        <dbReference type="ARBA" id="ARBA00022737"/>
    </source>
</evidence>
<dbReference type="SUPFAM" id="SSF52058">
    <property type="entry name" value="L domain-like"/>
    <property type="match status" value="1"/>
</dbReference>
<feature type="signal peptide" evidence="12">
    <location>
        <begin position="1"/>
        <end position="19"/>
    </location>
</feature>
<evidence type="ECO:0000256" key="10">
    <source>
        <dbReference type="SAM" id="MobiDB-lite"/>
    </source>
</evidence>
<evidence type="ECO:0000256" key="1">
    <source>
        <dbReference type="ARBA" id="ARBA00004370"/>
    </source>
</evidence>
<dbReference type="OMA" id="FSQRIHE"/>
<comment type="subcellular location">
    <subcellularLocation>
        <location evidence="1">Membrane</location>
    </subcellularLocation>
</comment>
<dbReference type="PROSITE" id="PS50011">
    <property type="entry name" value="PROTEIN_KINASE_DOM"/>
    <property type="match status" value="1"/>
</dbReference>
<dbReference type="Gene3D" id="3.30.200.20">
    <property type="entry name" value="Phosphorylase Kinase, domain 1"/>
    <property type="match status" value="1"/>
</dbReference>
<evidence type="ECO:0000256" key="8">
    <source>
        <dbReference type="ARBA" id="ARBA00023170"/>
    </source>
</evidence>
<name>A0A8T2QMA4_CERRI</name>
<dbReference type="InterPro" id="IPR046959">
    <property type="entry name" value="PRK1-6/SRF4-like"/>
</dbReference>
<keyword evidence="6 11" id="KW-1133">Transmembrane helix</keyword>
<keyword evidence="4 12" id="KW-0732">Signal</keyword>
<keyword evidence="9" id="KW-0547">Nucleotide-binding</keyword>
<dbReference type="InterPro" id="IPR032675">
    <property type="entry name" value="LRR_dom_sf"/>
</dbReference>
<accession>A0A8T2QMA4</accession>
<sequence length="689" mass="75253">MKLYIFFVMSSALVPIAVATTSPDDVFGLNVLFTAIGSPTLPGWTAQGGDPCMDHWKGVICNGPNITELNLSGLNLMGALGYALDKLTALMILDLSNNQIKGDIPFQLPPNVQKMLLANNQLVGALPYSLTYMSNLVNLNVSHNKLSGNIPDIFHEVVTLTTLDLSQNNLTGTLPSSFAALKRLSSLHLQNNHLVGTIDTLADLPLKDLDVSSNNFTGNIPPKLSLLPSSGYLGNNLNMSTGKLPSMAPSPAPSDSKLTKSIDALPGDPSRNANESNRGLKVGHIAGIVAASIIIIVLIITAIFFFAWKPKEMNIEIKDGYSSQGDSRETSAKWKHKAVPDITTIRHLIPTVEKSRSTDKSSNSSISASVFDVMELQAATNNFSQEKLIGEGTSARVYKATLKNGKILAVKKLDSSIQTVHDKDFFDVMMGISRLRHANIVEFVGYSTGIGHRMLVYEYISNGTLHEALHSGEDKNIKLSWNTRIKIALGAARALEYLHEICEPMVVHRNFKSSNILLEDDFTPRLSDCGLLPLTYFGSQCQLPGQHMGSFGYSAPEFAMSGAFSAKSDVYSFGVVMLELLTGRKPLDSSRPRTEQSLVRWAAPQLNDIDALFRIVDPSLKGIYPAKSLARFADIIALCVQPDPEFRPPMSEVVQSLVRLLQRASIIRRRSGDELGFSQRVIERQDLGE</sequence>
<dbReference type="InterPro" id="IPR017441">
    <property type="entry name" value="Protein_kinase_ATP_BS"/>
</dbReference>
<feature type="transmembrane region" description="Helical" evidence="11">
    <location>
        <begin position="285"/>
        <end position="308"/>
    </location>
</feature>
<keyword evidence="2" id="KW-0433">Leucine-rich repeat</keyword>
<dbReference type="InterPro" id="IPR001245">
    <property type="entry name" value="Ser-Thr/Tyr_kinase_cat_dom"/>
</dbReference>
<dbReference type="Pfam" id="PF13855">
    <property type="entry name" value="LRR_8"/>
    <property type="match status" value="1"/>
</dbReference>
<keyword evidence="9" id="KW-0067">ATP-binding</keyword>
<comment type="caution">
    <text evidence="14">The sequence shown here is derived from an EMBL/GenBank/DDBJ whole genome shotgun (WGS) entry which is preliminary data.</text>
</comment>
<dbReference type="Pfam" id="PF00560">
    <property type="entry name" value="LRR_1"/>
    <property type="match status" value="2"/>
</dbReference>
<keyword evidence="7 11" id="KW-0472">Membrane</keyword>
<feature type="chain" id="PRO_5036275809" description="Protein kinase domain-containing protein" evidence="12">
    <location>
        <begin position="20"/>
        <end position="689"/>
    </location>
</feature>
<keyword evidence="3 11" id="KW-0812">Transmembrane</keyword>
<feature type="region of interest" description="Disordered" evidence="10">
    <location>
        <begin position="243"/>
        <end position="272"/>
    </location>
</feature>
<dbReference type="FunFam" id="3.80.10.10:FF:000062">
    <property type="entry name" value="protein STRUBBELIG-RECEPTOR FAMILY 3"/>
    <property type="match status" value="1"/>
</dbReference>
<dbReference type="EMBL" id="CM035438">
    <property type="protein sequence ID" value="KAH7284937.1"/>
    <property type="molecule type" value="Genomic_DNA"/>
</dbReference>
<dbReference type="SUPFAM" id="SSF56112">
    <property type="entry name" value="Protein kinase-like (PK-like)"/>
    <property type="match status" value="1"/>
</dbReference>
<dbReference type="Pfam" id="PF08263">
    <property type="entry name" value="LRRNT_2"/>
    <property type="match status" value="1"/>
</dbReference>
<dbReference type="InterPro" id="IPR013210">
    <property type="entry name" value="LRR_N_plant-typ"/>
</dbReference>
<evidence type="ECO:0000256" key="11">
    <source>
        <dbReference type="SAM" id="Phobius"/>
    </source>
</evidence>
<dbReference type="Gene3D" id="3.80.10.10">
    <property type="entry name" value="Ribonuclease Inhibitor"/>
    <property type="match status" value="1"/>
</dbReference>
<dbReference type="GO" id="GO:0005524">
    <property type="term" value="F:ATP binding"/>
    <property type="evidence" value="ECO:0007669"/>
    <property type="project" value="UniProtKB-UniRule"/>
</dbReference>
<proteinExistence type="predicted"/>
<evidence type="ECO:0000259" key="13">
    <source>
        <dbReference type="PROSITE" id="PS50011"/>
    </source>
</evidence>
<dbReference type="InterPro" id="IPR001611">
    <property type="entry name" value="Leu-rich_rpt"/>
</dbReference>
<dbReference type="Gene3D" id="1.10.510.10">
    <property type="entry name" value="Transferase(Phosphotransferase) domain 1"/>
    <property type="match status" value="1"/>
</dbReference>
<evidence type="ECO:0000256" key="4">
    <source>
        <dbReference type="ARBA" id="ARBA00022729"/>
    </source>
</evidence>
<gene>
    <name evidence="14" type="ORF">KP509_33G003200</name>
</gene>
<evidence type="ECO:0000256" key="12">
    <source>
        <dbReference type="SAM" id="SignalP"/>
    </source>
</evidence>
<evidence type="ECO:0000313" key="14">
    <source>
        <dbReference type="EMBL" id="KAH7284936.1"/>
    </source>
</evidence>
<keyword evidence="15" id="KW-1185">Reference proteome</keyword>
<dbReference type="Proteomes" id="UP000825935">
    <property type="component" value="Chromosome 33"/>
</dbReference>
<evidence type="ECO:0000256" key="9">
    <source>
        <dbReference type="PROSITE-ProRule" id="PRU10141"/>
    </source>
</evidence>
<dbReference type="OrthoDB" id="676979at2759"/>
<dbReference type="PROSITE" id="PS00107">
    <property type="entry name" value="PROTEIN_KINASE_ATP"/>
    <property type="match status" value="1"/>
</dbReference>
<organism evidence="14 15">
    <name type="scientific">Ceratopteris richardii</name>
    <name type="common">Triangle waterfern</name>
    <dbReference type="NCBI Taxonomy" id="49495"/>
    <lineage>
        <taxon>Eukaryota</taxon>
        <taxon>Viridiplantae</taxon>
        <taxon>Streptophyta</taxon>
        <taxon>Embryophyta</taxon>
        <taxon>Tracheophyta</taxon>
        <taxon>Polypodiopsida</taxon>
        <taxon>Polypodiidae</taxon>
        <taxon>Polypodiales</taxon>
        <taxon>Pteridineae</taxon>
        <taxon>Pteridaceae</taxon>
        <taxon>Parkerioideae</taxon>
        <taxon>Ceratopteris</taxon>
    </lineage>
</organism>
<dbReference type="InterPro" id="IPR011009">
    <property type="entry name" value="Kinase-like_dom_sf"/>
</dbReference>
<dbReference type="EMBL" id="CM035438">
    <property type="protein sequence ID" value="KAH7284936.1"/>
    <property type="molecule type" value="Genomic_DNA"/>
</dbReference>
<dbReference type="FunFam" id="1.10.510.10:FF:000095">
    <property type="entry name" value="protein STRUBBELIG-RECEPTOR FAMILY 8"/>
    <property type="match status" value="1"/>
</dbReference>
<dbReference type="InterPro" id="IPR000719">
    <property type="entry name" value="Prot_kinase_dom"/>
</dbReference>
<evidence type="ECO:0000256" key="3">
    <source>
        <dbReference type="ARBA" id="ARBA00022692"/>
    </source>
</evidence>
<evidence type="ECO:0000313" key="15">
    <source>
        <dbReference type="Proteomes" id="UP000825935"/>
    </source>
</evidence>
<dbReference type="GO" id="GO:0004672">
    <property type="term" value="F:protein kinase activity"/>
    <property type="evidence" value="ECO:0007669"/>
    <property type="project" value="InterPro"/>
</dbReference>
<reference evidence="14" key="1">
    <citation type="submission" date="2021-08" db="EMBL/GenBank/DDBJ databases">
        <title>WGS assembly of Ceratopteris richardii.</title>
        <authorList>
            <person name="Marchant D.B."/>
            <person name="Chen G."/>
            <person name="Jenkins J."/>
            <person name="Shu S."/>
            <person name="Leebens-Mack J."/>
            <person name="Grimwood J."/>
            <person name="Schmutz J."/>
            <person name="Soltis P."/>
            <person name="Soltis D."/>
            <person name="Chen Z.-H."/>
        </authorList>
    </citation>
    <scope>NUCLEOTIDE SEQUENCE</scope>
    <source>
        <strain evidence="14">Whitten #5841</strain>
        <tissue evidence="14">Leaf</tissue>
    </source>
</reference>